<evidence type="ECO:0000313" key="3">
    <source>
        <dbReference type="Proteomes" id="UP000091820"/>
    </source>
</evidence>
<evidence type="ECO:0008006" key="4">
    <source>
        <dbReference type="Google" id="ProtNLM"/>
    </source>
</evidence>
<organism evidence="2 3">
    <name type="scientific">Glossina brevipalpis</name>
    <dbReference type="NCBI Taxonomy" id="37001"/>
    <lineage>
        <taxon>Eukaryota</taxon>
        <taxon>Metazoa</taxon>
        <taxon>Ecdysozoa</taxon>
        <taxon>Arthropoda</taxon>
        <taxon>Hexapoda</taxon>
        <taxon>Insecta</taxon>
        <taxon>Pterygota</taxon>
        <taxon>Neoptera</taxon>
        <taxon>Endopterygota</taxon>
        <taxon>Diptera</taxon>
        <taxon>Brachycera</taxon>
        <taxon>Muscomorpha</taxon>
        <taxon>Hippoboscoidea</taxon>
        <taxon>Glossinidae</taxon>
        <taxon>Glossina</taxon>
    </lineage>
</organism>
<dbReference type="VEuPathDB" id="VectorBase:GBRI038273"/>
<keyword evidence="3" id="KW-1185">Reference proteome</keyword>
<proteinExistence type="predicted"/>
<dbReference type="AlphaFoldDB" id="A0A1A9WZB8"/>
<feature type="region of interest" description="Disordered" evidence="1">
    <location>
        <begin position="1"/>
        <end position="36"/>
    </location>
</feature>
<sequence>MPPKRKKAGAEDGASATSKKAKSSSKSLNPNQPPGIELQLCLNAEGTPRRGSFEVAIARGPASPPNRIQLWSGVTKTPRAGKFPPSEQLLEDIKKIVIAVKDETESKTSAGPSTRGATNK</sequence>
<dbReference type="EnsemblMetazoa" id="GBRI038273-RA">
    <property type="protein sequence ID" value="GBRI038273-PA"/>
    <property type="gene ID" value="GBRI038273"/>
</dbReference>
<protein>
    <recommendedName>
        <fullName evidence="4">Selenoprotein BthD</fullName>
    </recommendedName>
</protein>
<reference evidence="3" key="1">
    <citation type="submission" date="2014-03" db="EMBL/GenBank/DDBJ databases">
        <authorList>
            <person name="Aksoy S."/>
            <person name="Warren W."/>
            <person name="Wilson R.K."/>
        </authorList>
    </citation>
    <scope>NUCLEOTIDE SEQUENCE [LARGE SCALE GENOMIC DNA]</scope>
    <source>
        <strain evidence="3">IAEA</strain>
    </source>
</reference>
<accession>A0A1A9WZB8</accession>
<reference evidence="2" key="2">
    <citation type="submission" date="2020-05" db="UniProtKB">
        <authorList>
            <consortium name="EnsemblMetazoa"/>
        </authorList>
    </citation>
    <scope>IDENTIFICATION</scope>
    <source>
        <strain evidence="2">IAEA</strain>
    </source>
</reference>
<name>A0A1A9WZB8_9MUSC</name>
<evidence type="ECO:0000313" key="2">
    <source>
        <dbReference type="EnsemblMetazoa" id="GBRI038273-PA"/>
    </source>
</evidence>
<evidence type="ECO:0000256" key="1">
    <source>
        <dbReference type="SAM" id="MobiDB-lite"/>
    </source>
</evidence>
<dbReference type="Proteomes" id="UP000091820">
    <property type="component" value="Unassembled WGS sequence"/>
</dbReference>